<evidence type="ECO:0000313" key="2">
    <source>
        <dbReference type="EMBL" id="MBP1924650.1"/>
    </source>
</evidence>
<accession>A0ABS4GAD4</accession>
<organism evidence="2 3">
    <name type="scientific">Sedimentibacter acidaminivorans</name>
    <dbReference type="NCBI Taxonomy" id="913099"/>
    <lineage>
        <taxon>Bacteria</taxon>
        <taxon>Bacillati</taxon>
        <taxon>Bacillota</taxon>
        <taxon>Tissierellia</taxon>
        <taxon>Sedimentibacter</taxon>
    </lineage>
</organism>
<sequence>MEIQSSNLHFKELNDTIKSSSDKIINIKDCIGQRYIGSGLSNKDITIEGVPGNALGSYLNGSNIIVKANVQDAVGNTMNAGNIFVHGSSGDATGYAMRGGKIYVKGNAGYRAGIHMKAYKDKLPVLVIGGAAGSFLGEYQSGGLIIVLGLGATNDPPVGFFCSTGMHGGKIYLRCNNLPIDLPSHVLGKTADESDMNDISEYISEFCDEFGLSKEEILSHNFYVLTPNLENQYNQLYINN</sequence>
<dbReference type="Gene3D" id="2.160.20.60">
    <property type="entry name" value="Glutamate synthase, alpha subunit, C-terminal domain"/>
    <property type="match status" value="1"/>
</dbReference>
<reference evidence="2 3" key="1">
    <citation type="submission" date="2021-03" db="EMBL/GenBank/DDBJ databases">
        <title>Genomic Encyclopedia of Type Strains, Phase IV (KMG-IV): sequencing the most valuable type-strain genomes for metagenomic binning, comparative biology and taxonomic classification.</title>
        <authorList>
            <person name="Goeker M."/>
        </authorList>
    </citation>
    <scope>NUCLEOTIDE SEQUENCE [LARGE SCALE GENOMIC DNA]</scope>
    <source>
        <strain evidence="2 3">DSM 24004</strain>
    </source>
</reference>
<dbReference type="Proteomes" id="UP001519342">
    <property type="component" value="Unassembled WGS sequence"/>
</dbReference>
<dbReference type="PANTHER" id="PTHR39673:SF5">
    <property type="entry name" value="TUNGSTEN-CONTAINING FORMYLMETHANOFURAN DEHYDROGENASE 2 SUBUNIT C"/>
    <property type="match status" value="1"/>
</dbReference>
<dbReference type="SUPFAM" id="SSF69336">
    <property type="entry name" value="Alpha subunit of glutamate synthase, C-terminal domain"/>
    <property type="match status" value="1"/>
</dbReference>
<dbReference type="EMBL" id="JAGGKS010000001">
    <property type="protein sequence ID" value="MBP1924650.1"/>
    <property type="molecule type" value="Genomic_DNA"/>
</dbReference>
<dbReference type="InterPro" id="IPR036485">
    <property type="entry name" value="Glu_synth_asu_C_sf"/>
</dbReference>
<dbReference type="InterPro" id="IPR035710">
    <property type="entry name" value="Archaeal_gltB"/>
</dbReference>
<dbReference type="InterPro" id="IPR002489">
    <property type="entry name" value="Glu_synth_asu_C"/>
</dbReference>
<name>A0ABS4GAD4_9FIRM</name>
<keyword evidence="3" id="KW-1185">Reference proteome</keyword>
<evidence type="ECO:0000259" key="1">
    <source>
        <dbReference type="Pfam" id="PF01493"/>
    </source>
</evidence>
<dbReference type="PANTHER" id="PTHR39673">
    <property type="entry name" value="TUNGSTEN FORMYLMETHANOFURAN DEHYDROGENASE, SUBUNIT C (FWDC)"/>
    <property type="match status" value="1"/>
</dbReference>
<dbReference type="CDD" id="cd00981">
    <property type="entry name" value="arch_gltB"/>
    <property type="match status" value="1"/>
</dbReference>
<comment type="caution">
    <text evidence="2">The sequence shown here is derived from an EMBL/GenBank/DDBJ whole genome shotgun (WGS) entry which is preliminary data.</text>
</comment>
<evidence type="ECO:0000313" key="3">
    <source>
        <dbReference type="Proteomes" id="UP001519342"/>
    </source>
</evidence>
<proteinExistence type="predicted"/>
<dbReference type="RefSeq" id="WP_209510398.1">
    <property type="nucleotide sequence ID" value="NZ_JAGGKS010000001.1"/>
</dbReference>
<protein>
    <submittedName>
        <fullName evidence="2">Glutamate synthase domain-containing protein 3</fullName>
    </submittedName>
</protein>
<dbReference type="Pfam" id="PF01493">
    <property type="entry name" value="GXGXG"/>
    <property type="match status" value="1"/>
</dbReference>
<gene>
    <name evidence="2" type="ORF">J2Z76_000503</name>
</gene>
<feature type="domain" description="Glutamate synthase alpha subunit C-terminal" evidence="1">
    <location>
        <begin position="17"/>
        <end position="174"/>
    </location>
</feature>